<evidence type="ECO:0000256" key="1">
    <source>
        <dbReference type="SAM" id="SignalP"/>
    </source>
</evidence>
<dbReference type="SUPFAM" id="SSF75169">
    <property type="entry name" value="DsrEFH-like"/>
    <property type="match status" value="1"/>
</dbReference>
<proteinExistence type="predicted"/>
<evidence type="ECO:0000313" key="3">
    <source>
        <dbReference type="Proteomes" id="UP000715965"/>
    </source>
</evidence>
<evidence type="ECO:0000313" key="2">
    <source>
        <dbReference type="EMBL" id="MBE7940877.1"/>
    </source>
</evidence>
<dbReference type="Proteomes" id="UP000715965">
    <property type="component" value="Unassembled WGS sequence"/>
</dbReference>
<dbReference type="PANTHER" id="PTHR37691">
    <property type="entry name" value="BLR3518 PROTEIN"/>
    <property type="match status" value="1"/>
</dbReference>
<accession>A0ABR9SGJ8</accession>
<keyword evidence="1" id="KW-0732">Signal</keyword>
<dbReference type="Pfam" id="PF02635">
    <property type="entry name" value="DsrE"/>
    <property type="match status" value="1"/>
</dbReference>
<name>A0ABR9SGJ8_9BURK</name>
<reference evidence="2 3" key="1">
    <citation type="submission" date="2020-10" db="EMBL/GenBank/DDBJ databases">
        <title>Draft genome of Ramlibacter aquaticus LMG 30558.</title>
        <authorList>
            <person name="Props R."/>
        </authorList>
    </citation>
    <scope>NUCLEOTIDE SEQUENCE [LARGE SCALE GENOMIC DNA]</scope>
    <source>
        <strain evidence="2 3">LMG 30558</strain>
    </source>
</reference>
<dbReference type="InterPro" id="IPR003787">
    <property type="entry name" value="Sulphur_relay_DsrE/F-like"/>
</dbReference>
<gene>
    <name evidence="2" type="ORF">IM725_09875</name>
</gene>
<dbReference type="Gene3D" id="3.40.1260.10">
    <property type="entry name" value="DsrEFH-like"/>
    <property type="match status" value="1"/>
</dbReference>
<dbReference type="PROSITE" id="PS51318">
    <property type="entry name" value="TAT"/>
    <property type="match status" value="1"/>
</dbReference>
<protein>
    <submittedName>
        <fullName evidence="2">DsrE family protein</fullName>
    </submittedName>
</protein>
<keyword evidence="3" id="KW-1185">Reference proteome</keyword>
<feature type="chain" id="PRO_5045676084" evidence="1">
    <location>
        <begin position="28"/>
        <end position="148"/>
    </location>
</feature>
<dbReference type="RefSeq" id="WP_193780417.1">
    <property type="nucleotide sequence ID" value="NZ_JADDOJ010000033.1"/>
</dbReference>
<dbReference type="InterPro" id="IPR006311">
    <property type="entry name" value="TAT_signal"/>
</dbReference>
<feature type="signal peptide" evidence="1">
    <location>
        <begin position="1"/>
        <end position="27"/>
    </location>
</feature>
<dbReference type="PANTHER" id="PTHR37691:SF1">
    <property type="entry name" value="BLR3518 PROTEIN"/>
    <property type="match status" value="1"/>
</dbReference>
<dbReference type="EMBL" id="JADDOJ010000033">
    <property type="protein sequence ID" value="MBE7940877.1"/>
    <property type="molecule type" value="Genomic_DNA"/>
</dbReference>
<comment type="caution">
    <text evidence="2">The sequence shown here is derived from an EMBL/GenBank/DDBJ whole genome shotgun (WGS) entry which is preliminary data.</text>
</comment>
<sequence length="148" mass="15702">MTEPTRRSLLGTVTLAAMAVAPAAARAAETSGSAKPRLLIHVSENEPARWNMALGNAKNAQDEVGGPGKIEIEIVSNGPSVLMLKNGTPLAERLEEATRSGVKIVACENSMKGLKLAKSEMHPSVGYVPAGIVELMKKQQEGWAYVRP</sequence>
<dbReference type="InterPro" id="IPR027396">
    <property type="entry name" value="DsrEFH-like"/>
</dbReference>
<organism evidence="2 3">
    <name type="scientific">Ramlibacter aquaticus</name>
    <dbReference type="NCBI Taxonomy" id="2780094"/>
    <lineage>
        <taxon>Bacteria</taxon>
        <taxon>Pseudomonadati</taxon>
        <taxon>Pseudomonadota</taxon>
        <taxon>Betaproteobacteria</taxon>
        <taxon>Burkholderiales</taxon>
        <taxon>Comamonadaceae</taxon>
        <taxon>Ramlibacter</taxon>
    </lineage>
</organism>